<feature type="region of interest" description="Disordered" evidence="5">
    <location>
        <begin position="1"/>
        <end position="23"/>
    </location>
</feature>
<dbReference type="SUPFAM" id="SSF52540">
    <property type="entry name" value="P-loop containing nucleoside triphosphate hydrolases"/>
    <property type="match status" value="1"/>
</dbReference>
<feature type="compositionally biased region" description="Low complexity" evidence="5">
    <location>
        <begin position="566"/>
        <end position="581"/>
    </location>
</feature>
<evidence type="ECO:0000256" key="1">
    <source>
        <dbReference type="ARBA" id="ARBA00022741"/>
    </source>
</evidence>
<proteinExistence type="predicted"/>
<dbReference type="PANTHER" id="PTHR10887">
    <property type="entry name" value="DNA2/NAM7 HELICASE FAMILY"/>
    <property type="match status" value="1"/>
</dbReference>
<feature type="compositionally biased region" description="Polar residues" evidence="5">
    <location>
        <begin position="220"/>
        <end position="230"/>
    </location>
</feature>
<dbReference type="CDD" id="cd18808">
    <property type="entry name" value="SF1_C_Upf1"/>
    <property type="match status" value="1"/>
</dbReference>
<evidence type="ECO:0000259" key="7">
    <source>
        <dbReference type="Pfam" id="PF13087"/>
    </source>
</evidence>
<dbReference type="GO" id="GO:0004386">
    <property type="term" value="F:helicase activity"/>
    <property type="evidence" value="ECO:0007669"/>
    <property type="project" value="UniProtKB-KW"/>
</dbReference>
<dbReference type="InterPro" id="IPR027417">
    <property type="entry name" value="P-loop_NTPase"/>
</dbReference>
<evidence type="ECO:0000259" key="6">
    <source>
        <dbReference type="Pfam" id="PF13086"/>
    </source>
</evidence>
<feature type="region of interest" description="Disordered" evidence="5">
    <location>
        <begin position="295"/>
        <end position="435"/>
    </location>
</feature>
<evidence type="ECO:0000313" key="8">
    <source>
        <dbReference type="EMBL" id="KAF8405987.1"/>
    </source>
</evidence>
<feature type="region of interest" description="Disordered" evidence="5">
    <location>
        <begin position="182"/>
        <end position="244"/>
    </location>
</feature>
<evidence type="ECO:0000256" key="5">
    <source>
        <dbReference type="SAM" id="MobiDB-lite"/>
    </source>
</evidence>
<keyword evidence="9" id="KW-1185">Reference proteome</keyword>
<evidence type="ECO:0000256" key="3">
    <source>
        <dbReference type="ARBA" id="ARBA00022806"/>
    </source>
</evidence>
<feature type="domain" description="DNA2/NAM7 helicase helicase" evidence="6">
    <location>
        <begin position="733"/>
        <end position="1078"/>
    </location>
</feature>
<gene>
    <name evidence="8" type="ORF">HHK36_008067</name>
</gene>
<dbReference type="CDD" id="cd18042">
    <property type="entry name" value="DEXXQc_SETX"/>
    <property type="match status" value="1"/>
</dbReference>
<feature type="compositionally biased region" description="Polar residues" evidence="5">
    <location>
        <begin position="305"/>
        <end position="319"/>
    </location>
</feature>
<feature type="region of interest" description="Disordered" evidence="5">
    <location>
        <begin position="1340"/>
        <end position="1418"/>
    </location>
</feature>
<dbReference type="InterPro" id="IPR041677">
    <property type="entry name" value="DNA2/NAM7_AAA_11"/>
</dbReference>
<accession>A0A834ZFU8</accession>
<dbReference type="EMBL" id="JABCRI010000005">
    <property type="protein sequence ID" value="KAF8405987.1"/>
    <property type="molecule type" value="Genomic_DNA"/>
</dbReference>
<protein>
    <submittedName>
        <fullName evidence="8">Uncharacterized protein</fullName>
    </submittedName>
</protein>
<name>A0A834ZFU8_TETSI</name>
<dbReference type="FunFam" id="3.40.50.300:FF:000326">
    <property type="entry name" value="P-loop containing nucleoside triphosphate hydrolase"/>
    <property type="match status" value="1"/>
</dbReference>
<feature type="compositionally biased region" description="Basic and acidic residues" evidence="5">
    <location>
        <begin position="74"/>
        <end position="94"/>
    </location>
</feature>
<feature type="region of interest" description="Disordered" evidence="5">
    <location>
        <begin position="566"/>
        <end position="587"/>
    </location>
</feature>
<feature type="region of interest" description="Disordered" evidence="5">
    <location>
        <begin position="70"/>
        <end position="119"/>
    </location>
</feature>
<feature type="compositionally biased region" description="Basic and acidic residues" evidence="5">
    <location>
        <begin position="183"/>
        <end position="206"/>
    </location>
</feature>
<feature type="domain" description="DNA2/NAM7 helicase-like C-terminal" evidence="7">
    <location>
        <begin position="1085"/>
        <end position="1281"/>
    </location>
</feature>
<keyword evidence="1" id="KW-0547">Nucleotide-binding</keyword>
<dbReference type="GO" id="GO:0005694">
    <property type="term" value="C:chromosome"/>
    <property type="evidence" value="ECO:0007669"/>
    <property type="project" value="UniProtKB-ARBA"/>
</dbReference>
<evidence type="ECO:0000313" key="9">
    <source>
        <dbReference type="Proteomes" id="UP000655225"/>
    </source>
</evidence>
<keyword evidence="3" id="KW-0347">Helicase</keyword>
<dbReference type="InterPro" id="IPR045055">
    <property type="entry name" value="DNA2/NAM7-like"/>
</dbReference>
<feature type="compositionally biased region" description="Polar residues" evidence="5">
    <location>
        <begin position="406"/>
        <end position="433"/>
    </location>
</feature>
<dbReference type="InterPro" id="IPR041679">
    <property type="entry name" value="DNA2/NAM7-like_C"/>
</dbReference>
<dbReference type="GO" id="GO:0005524">
    <property type="term" value="F:ATP binding"/>
    <property type="evidence" value="ECO:0007669"/>
    <property type="project" value="UniProtKB-KW"/>
</dbReference>
<dbReference type="OMA" id="LAPANEC"/>
<dbReference type="PANTHER" id="PTHR10887:SF525">
    <property type="entry name" value="P-LOOP CONTAINING NUCLEOSIDE TRIPHOSPHATE HYDROLASES SUPERFAMILY PROTEIN"/>
    <property type="match status" value="1"/>
</dbReference>
<dbReference type="Pfam" id="PF13086">
    <property type="entry name" value="AAA_11"/>
    <property type="match status" value="1"/>
</dbReference>
<feature type="region of interest" description="Disordered" evidence="5">
    <location>
        <begin position="148"/>
        <end position="170"/>
    </location>
</feature>
<reference evidence="8 9" key="1">
    <citation type="submission" date="2020-04" db="EMBL/GenBank/DDBJ databases">
        <title>Plant Genome Project.</title>
        <authorList>
            <person name="Zhang R.-G."/>
        </authorList>
    </citation>
    <scope>NUCLEOTIDE SEQUENCE [LARGE SCALE GENOMIC DNA]</scope>
    <source>
        <strain evidence="8">YNK0</strain>
        <tissue evidence="8">Leaf</tissue>
    </source>
</reference>
<dbReference type="GO" id="GO:0016787">
    <property type="term" value="F:hydrolase activity"/>
    <property type="evidence" value="ECO:0007669"/>
    <property type="project" value="UniProtKB-KW"/>
</dbReference>
<evidence type="ECO:0000256" key="2">
    <source>
        <dbReference type="ARBA" id="ARBA00022801"/>
    </source>
</evidence>
<comment type="caution">
    <text evidence="8">The sequence shown here is derived from an EMBL/GenBank/DDBJ whole genome shotgun (WGS) entry which is preliminary data.</text>
</comment>
<organism evidence="8 9">
    <name type="scientific">Tetracentron sinense</name>
    <name type="common">Spur-leaf</name>
    <dbReference type="NCBI Taxonomy" id="13715"/>
    <lineage>
        <taxon>Eukaryota</taxon>
        <taxon>Viridiplantae</taxon>
        <taxon>Streptophyta</taxon>
        <taxon>Embryophyta</taxon>
        <taxon>Tracheophyta</taxon>
        <taxon>Spermatophyta</taxon>
        <taxon>Magnoliopsida</taxon>
        <taxon>Trochodendrales</taxon>
        <taxon>Trochodendraceae</taxon>
        <taxon>Tetracentron</taxon>
    </lineage>
</organism>
<keyword evidence="4" id="KW-0067">ATP-binding</keyword>
<dbReference type="Proteomes" id="UP000655225">
    <property type="component" value="Unassembled WGS sequence"/>
</dbReference>
<feature type="compositionally biased region" description="Basic and acidic residues" evidence="5">
    <location>
        <begin position="360"/>
        <end position="369"/>
    </location>
</feature>
<sequence>MGCRGKPFFDLNEPPAEEDEESDDIICLQPQKALPSSNPHSSDLFATSEGLQRILNNHAFSHASSVSGFQPFVRPKDVRSSEERDKQKKVDDFYPKASSSSKTGYGDETKTTPLLALGPADAQVVEREEGEWSDMDGSADAFVNSRSNFKHERSMSGNGNTAQEGGLAKQMDLSTFGKAAENIFRDVRLPEGTKEESTDIIKDENSSHASSGLEPEPSERTCNNNENSEGNAKGDIPMDGQEESAMVVQLREVKGVEASHAPKCANNPGKRHKIDQHKEAMLGKKRSRQTMFLNLEDVKQAGPIKTSTPRRQTFSSPIATRTVKEIRTVSAPAERSGERQAQPIIKDQKQADISCNEGGTHVEHSDHNSESNGDLDPGNQVRSRKLNSSNDLPVEVYPPPIPRQGSWRQPSDSRQPKNPQVSTRKPAVSQSSMDLKLGNKKHISVKKQAANSTQYQDTSVERLLREVTNDKFWHHPEETELQCVPGRFESVEEYVRVFEPLLFEECRAQLYSTWEEFTETVSRDAHVMVRIKSVERRERGWYDVIVLPAHECKWTFKEGDVAVLSSPKPGSGKSKKSNFGSSEDDVEPEVTGRVAGTVRRHIPIDTRDPPGAILHFYVGDACDANRLLLEPQSVLQDFAVIKIKVDDDHILKKFHPKGVWYLTVLGSLATIQREYIALHAFRRLNLQMQTAILQPSPEHFSKYEEQPPAMPESITQNFVGYLNRTFNGPQLAAIQWAAMHTAAGTSSGMTKRQDPWPFTLVQGPPGTGKTHTVWGMLNVIHLVQYQHYYTALLKKLAPESYKQTNESTSESVSTGSIDEVLQSMDQNLFRTLPKLCPKPRMLVCAPSNAATDELLSRVLDRGFIDGEMKVYRPDVARVGVDSQTRAAQAVSVERRTEQLLVKGREEIFGWLHQLKSREAQCSQQIASLKRELNVAAAAGRSQGSVGVDPDVLVARDHNRDSLLQNLAAVVEGRDKVLVEMSRLLILEGRFRAGSSFNLEEARANLEASFANEAEIVFTTVSSSGRKLFSRLSHGFDMVVIDEAAQASEVAVLPPLSLGAARCVLVGDPQQLPATVISKAAGTLLYSRSLFERFQQAGCPTMLLSVQYRMHPQIRDFPSRYFYQGRLMDSESVTNLPDEVYYKDSLLRPYVFYDITHGRESHRGGSVSYQNIHEAHFCLRVYEHLRKTLKSLGVSKVSVGIITPYKLQLKCLQREFEEVLNSEEGKELYINTVDAFQGQERDVIIMSCVRASNHGVGFVADIRRMNVALTRARRALWIMGNANALMKSEDWAALITDAKERKCYVDMESLPKEFLVPKGPGNATLNSKASSKMRGLRTAGLGQRNLDMHPESNSKTPSEDDEKLNTTLISRNGGYRPLKLPMENSPDDLDQSGEKSRDAWQYGIQKKQSSAGRAGKRDL</sequence>
<dbReference type="InterPro" id="IPR047187">
    <property type="entry name" value="SF1_C_Upf1"/>
</dbReference>
<keyword evidence="2" id="KW-0378">Hydrolase</keyword>
<dbReference type="Pfam" id="PF13087">
    <property type="entry name" value="AAA_12"/>
    <property type="match status" value="1"/>
</dbReference>
<dbReference type="OrthoDB" id="6513042at2759"/>
<dbReference type="Gene3D" id="3.40.50.300">
    <property type="entry name" value="P-loop containing nucleotide triphosphate hydrolases"/>
    <property type="match status" value="2"/>
</dbReference>
<evidence type="ECO:0000256" key="4">
    <source>
        <dbReference type="ARBA" id="ARBA00022840"/>
    </source>
</evidence>